<protein>
    <recommendedName>
        <fullName evidence="4">Tricarballylate utilization 4Fe-4S protein TcuB</fullName>
    </recommendedName>
</protein>
<dbReference type="Gene3D" id="1.20.950.20">
    <property type="entry name" value="Transmembrane di-heme cytochromes, Chain C"/>
    <property type="match status" value="1"/>
</dbReference>
<dbReference type="InterPro" id="IPR012830">
    <property type="entry name" value="Citrate_utilization_prot_B"/>
</dbReference>
<dbReference type="Proteomes" id="UP000489961">
    <property type="component" value="Unassembled WGS sequence"/>
</dbReference>
<dbReference type="SUPFAM" id="SSF54862">
    <property type="entry name" value="4Fe-4S ferredoxins"/>
    <property type="match status" value="1"/>
</dbReference>
<evidence type="ECO:0000256" key="1">
    <source>
        <dbReference type="SAM" id="Phobius"/>
    </source>
</evidence>
<evidence type="ECO:0000313" key="2">
    <source>
        <dbReference type="EMBL" id="CAB1217769.1"/>
    </source>
</evidence>
<accession>A0A811GCB1</accession>
<reference evidence="2 3" key="1">
    <citation type="submission" date="2020-02" db="EMBL/GenBank/DDBJ databases">
        <authorList>
            <person name="Chaudhuri R."/>
        </authorList>
    </citation>
    <scope>NUCLEOTIDE SEQUENCE [LARGE SCALE GENOMIC DNA]</scope>
    <source>
        <strain evidence="2">SFB21</strain>
    </source>
</reference>
<evidence type="ECO:0000313" key="3">
    <source>
        <dbReference type="Proteomes" id="UP000489961"/>
    </source>
</evidence>
<feature type="transmembrane region" description="Helical" evidence="1">
    <location>
        <begin position="155"/>
        <end position="175"/>
    </location>
</feature>
<name>A0A811GCB1_9GAMM</name>
<feature type="transmembrane region" description="Helical" evidence="1">
    <location>
        <begin position="308"/>
        <end position="325"/>
    </location>
</feature>
<feature type="transmembrane region" description="Helical" evidence="1">
    <location>
        <begin position="266"/>
        <end position="288"/>
    </location>
</feature>
<dbReference type="NCBIfam" id="NF011607">
    <property type="entry name" value="PRK15033.1"/>
    <property type="match status" value="1"/>
</dbReference>
<evidence type="ECO:0008006" key="4">
    <source>
        <dbReference type="Google" id="ProtNLM"/>
    </source>
</evidence>
<feature type="transmembrane region" description="Helical" evidence="1">
    <location>
        <begin position="233"/>
        <end position="254"/>
    </location>
</feature>
<dbReference type="InterPro" id="IPR036197">
    <property type="entry name" value="NarG-like_sf"/>
</dbReference>
<gene>
    <name evidence="2" type="ORF">SFB21_2138</name>
</gene>
<keyword evidence="1" id="KW-0472">Membrane</keyword>
<dbReference type="AlphaFoldDB" id="A0A811GCB1"/>
<dbReference type="SUPFAM" id="SSF103501">
    <property type="entry name" value="Respiratory nitrate reductase 1 gamma chain"/>
    <property type="match status" value="1"/>
</dbReference>
<keyword evidence="1" id="KW-1133">Transmembrane helix</keyword>
<proteinExistence type="predicted"/>
<feature type="transmembrane region" description="Helical" evidence="1">
    <location>
        <begin position="331"/>
        <end position="351"/>
    </location>
</feature>
<organism evidence="2 3">
    <name type="scientific">Acinetobacter bouvetii</name>
    <dbReference type="NCBI Taxonomy" id="202951"/>
    <lineage>
        <taxon>Bacteria</taxon>
        <taxon>Pseudomonadati</taxon>
        <taxon>Pseudomonadota</taxon>
        <taxon>Gammaproteobacteria</taxon>
        <taxon>Moraxellales</taxon>
        <taxon>Moraxellaceae</taxon>
        <taxon>Acinetobacter</taxon>
    </lineage>
</organism>
<keyword evidence="1" id="KW-0812">Transmembrane</keyword>
<dbReference type="EMBL" id="CADDTS010000036">
    <property type="protein sequence ID" value="CAB1217769.1"/>
    <property type="molecule type" value="Genomic_DNA"/>
</dbReference>
<dbReference type="RefSeq" id="WP_174560004.1">
    <property type="nucleotide sequence ID" value="NZ_CADDTS010000036.1"/>
</dbReference>
<sequence>MNAPAKNLIPVVQLTANEEQVKQALQICNACRYCESFCAVFPAMTKRLEFNQADIHYMANLCHNCGACLHACQYAPPHEFGVNIPQAMAQVRLETYQKFAVPHRFGKLYQKAGITLVSALVVTFIFFMLVGSYLQGNDLFGLYEGNFYAIFPHNFLALLFGAVFSVAFILLGLGIRQFWKQTSEVVLGGVEKPDLLQAAKNALTLKYLDGGHGKGCNEEDDRYTLARRRFHHFTMYGFLLCFLATCVATGYHYFLDLHAPYPFFSAPFLLGTLGGLGLVIGPVGLLYLNIKRDPQHGDAKQKPMDRGFIFLLLLISMTGLALLGLRDSSWMGLLLIMHLATVMTFFLTIPFGKFAHGFYRSAALIKFAIEERRSKQAK</sequence>
<feature type="transmembrane region" description="Helical" evidence="1">
    <location>
        <begin position="114"/>
        <end position="135"/>
    </location>
</feature>
<comment type="caution">
    <text evidence="2">The sequence shown here is derived from an EMBL/GenBank/DDBJ whole genome shotgun (WGS) entry which is preliminary data.</text>
</comment>
<dbReference type="NCBIfam" id="TIGR02484">
    <property type="entry name" value="CitB"/>
    <property type="match status" value="1"/>
</dbReference>